<reference evidence="8" key="1">
    <citation type="submission" date="2022-07" db="EMBL/GenBank/DDBJ databases">
        <title>Tahibacter sp., a new gammaproteobacterium isolated from the silt sample collected at pig farm.</title>
        <authorList>
            <person name="Chen H."/>
        </authorList>
    </citation>
    <scope>NUCLEOTIDE SEQUENCE</scope>
    <source>
        <strain evidence="8">P2K</strain>
    </source>
</reference>
<dbReference type="PROSITE" id="PS00455">
    <property type="entry name" value="AMP_BINDING"/>
    <property type="match status" value="2"/>
</dbReference>
<evidence type="ECO:0000256" key="3">
    <source>
        <dbReference type="ARBA" id="ARBA00022450"/>
    </source>
</evidence>
<dbReference type="CDD" id="cd19535">
    <property type="entry name" value="Cyc_NRPS"/>
    <property type="match status" value="1"/>
</dbReference>
<dbReference type="InterPro" id="IPR020845">
    <property type="entry name" value="AMP-binding_CS"/>
</dbReference>
<dbReference type="Pfam" id="PF00550">
    <property type="entry name" value="PP-binding"/>
    <property type="match status" value="2"/>
</dbReference>
<organism evidence="8 9">
    <name type="scientific">Tahibacter harae</name>
    <dbReference type="NCBI Taxonomy" id="2963937"/>
    <lineage>
        <taxon>Bacteria</taxon>
        <taxon>Pseudomonadati</taxon>
        <taxon>Pseudomonadota</taxon>
        <taxon>Gammaproteobacteria</taxon>
        <taxon>Lysobacterales</taxon>
        <taxon>Rhodanobacteraceae</taxon>
        <taxon>Tahibacter</taxon>
    </lineage>
</organism>
<dbReference type="SUPFAM" id="SSF47336">
    <property type="entry name" value="ACP-like"/>
    <property type="match status" value="2"/>
</dbReference>
<dbReference type="CDD" id="cd19531">
    <property type="entry name" value="LCL_NRPS-like"/>
    <property type="match status" value="1"/>
</dbReference>
<dbReference type="InterPro" id="IPR000873">
    <property type="entry name" value="AMP-dep_synth/lig_dom"/>
</dbReference>
<keyword evidence="5" id="KW-0436">Ligase</keyword>
<dbReference type="PROSITE" id="PS00012">
    <property type="entry name" value="PHOSPHOPANTETHEINE"/>
    <property type="match status" value="1"/>
</dbReference>
<dbReference type="InterPro" id="IPR020806">
    <property type="entry name" value="PKS_PP-bd"/>
</dbReference>
<dbReference type="InterPro" id="IPR025110">
    <property type="entry name" value="AMP-bd_C"/>
</dbReference>
<keyword evidence="9" id="KW-1185">Reference proteome</keyword>
<dbReference type="PROSITE" id="PS50075">
    <property type="entry name" value="CARRIER"/>
    <property type="match status" value="2"/>
</dbReference>
<keyword evidence="4" id="KW-0597">Phosphoprotein</keyword>
<dbReference type="SUPFAM" id="SSF52777">
    <property type="entry name" value="CoA-dependent acyltransferases"/>
    <property type="match status" value="4"/>
</dbReference>
<dbReference type="SUPFAM" id="SSF56801">
    <property type="entry name" value="Acetyl-CoA synthetase-like"/>
    <property type="match status" value="2"/>
</dbReference>
<dbReference type="InterPro" id="IPR042099">
    <property type="entry name" value="ANL_N_sf"/>
</dbReference>
<dbReference type="Gene3D" id="1.10.1200.10">
    <property type="entry name" value="ACP-like"/>
    <property type="match status" value="2"/>
</dbReference>
<dbReference type="PANTHER" id="PTHR45527">
    <property type="entry name" value="NONRIBOSOMAL PEPTIDE SYNTHETASE"/>
    <property type="match status" value="1"/>
</dbReference>
<dbReference type="Gene3D" id="3.30.300.30">
    <property type="match status" value="2"/>
</dbReference>
<dbReference type="Proteomes" id="UP001165498">
    <property type="component" value="Unassembled WGS sequence"/>
</dbReference>
<comment type="cofactor">
    <cofactor evidence="1">
        <name>pantetheine 4'-phosphate</name>
        <dbReference type="ChEBI" id="CHEBI:47942"/>
    </cofactor>
</comment>
<dbReference type="PANTHER" id="PTHR45527:SF10">
    <property type="entry name" value="PYOCHELIN SYNTHASE PCHF"/>
    <property type="match status" value="1"/>
</dbReference>
<keyword evidence="3" id="KW-0596">Phosphopantetheine</keyword>
<dbReference type="InterPro" id="IPR010071">
    <property type="entry name" value="AA_adenyl_dom"/>
</dbReference>
<accession>A0ABT1QP11</accession>
<dbReference type="Gene3D" id="2.30.38.10">
    <property type="entry name" value="Luciferase, Domain 3"/>
    <property type="match status" value="1"/>
</dbReference>
<feature type="domain" description="Carrier" evidence="7">
    <location>
        <begin position="1037"/>
        <end position="1112"/>
    </location>
</feature>
<dbReference type="InterPro" id="IPR041464">
    <property type="entry name" value="TubC_N"/>
</dbReference>
<dbReference type="Pfam" id="PF13193">
    <property type="entry name" value="AMP-binding_C"/>
    <property type="match status" value="2"/>
</dbReference>
<evidence type="ECO:0000313" key="8">
    <source>
        <dbReference type="EMBL" id="MCQ4163607.1"/>
    </source>
</evidence>
<protein>
    <submittedName>
        <fullName evidence="8">Amino acid adenylation domain-containing protein</fullName>
    </submittedName>
</protein>
<name>A0ABT1QP11_9GAMM</name>
<gene>
    <name evidence="8" type="ORF">NM961_02670</name>
</gene>
<dbReference type="InterPro" id="IPR023213">
    <property type="entry name" value="CAT-like_dom_sf"/>
</dbReference>
<dbReference type="CDD" id="cd12114">
    <property type="entry name" value="A_NRPS_TlmIV_like"/>
    <property type="match status" value="1"/>
</dbReference>
<comment type="pathway">
    <text evidence="2">Siderophore biosynthesis.</text>
</comment>
<comment type="caution">
    <text evidence="8">The sequence shown here is derived from an EMBL/GenBank/DDBJ whole genome shotgun (WGS) entry which is preliminary data.</text>
</comment>
<dbReference type="CDD" id="cd05930">
    <property type="entry name" value="A_NRPS"/>
    <property type="match status" value="1"/>
</dbReference>
<proteinExistence type="predicted"/>
<dbReference type="Gene3D" id="3.30.559.30">
    <property type="entry name" value="Nonribosomal peptide synthetase, condensation domain"/>
    <property type="match status" value="2"/>
</dbReference>
<dbReference type="Pfam" id="PF00501">
    <property type="entry name" value="AMP-binding"/>
    <property type="match status" value="2"/>
</dbReference>
<dbReference type="RefSeq" id="WP_255910983.1">
    <property type="nucleotide sequence ID" value="NZ_JANFQO010000002.1"/>
</dbReference>
<dbReference type="Gene3D" id="3.30.559.10">
    <property type="entry name" value="Chloramphenicol acetyltransferase-like domain"/>
    <property type="match status" value="2"/>
</dbReference>
<dbReference type="InterPro" id="IPR001242">
    <property type="entry name" value="Condensation_dom"/>
</dbReference>
<dbReference type="Pfam" id="PF00668">
    <property type="entry name" value="Condensation"/>
    <property type="match status" value="2"/>
</dbReference>
<dbReference type="InterPro" id="IPR036736">
    <property type="entry name" value="ACP-like_sf"/>
</dbReference>
<dbReference type="Gene3D" id="3.40.50.12780">
    <property type="entry name" value="N-terminal domain of ligase-like"/>
    <property type="match status" value="1"/>
</dbReference>
<dbReference type="InterPro" id="IPR006162">
    <property type="entry name" value="Ppantetheine_attach_site"/>
</dbReference>
<feature type="region of interest" description="Disordered" evidence="6">
    <location>
        <begin position="1019"/>
        <end position="1038"/>
    </location>
</feature>
<evidence type="ECO:0000256" key="5">
    <source>
        <dbReference type="ARBA" id="ARBA00022598"/>
    </source>
</evidence>
<evidence type="ECO:0000256" key="4">
    <source>
        <dbReference type="ARBA" id="ARBA00022553"/>
    </source>
</evidence>
<evidence type="ECO:0000313" key="9">
    <source>
        <dbReference type="Proteomes" id="UP001165498"/>
    </source>
</evidence>
<feature type="domain" description="Carrier" evidence="7">
    <location>
        <begin position="2114"/>
        <end position="2191"/>
    </location>
</feature>
<dbReference type="InterPro" id="IPR009081">
    <property type="entry name" value="PP-bd_ACP"/>
</dbReference>
<sequence>MRANEIYAAALAADVLLYLKGDSLAYKAAAGVPAELRGLIGTHKDALIAYLRERGARGAEQAPAAGMQPLADRRRLPLSRAQRRMWFADRQSGDGSQFNIQGSFEFDGRFDAAAFRQALRQQLERHEVLRCNFFEQDGELHARAVARDALPLVELDLGAEDAARQADSVRAAIRQDLRRRFDLAADPLFRVTLLRLAAERHVAIFNMHHIVSDGWSVGLLIEQFCAAYAAACGHAAPLPPPALQYADYAAWQDAHLQGEVLAKGLAFWKDTLAGAPAVHGLPLDKPRPAQPDHAGERHASLIAPPLAQRIQAYCQARKVTLFMFLETAFALAMGLYGDEHDIVVGTPVAGRTTLESESLIGLFINTVALRNRLDPAQSFDALLQRNKQQILDGFAQQHIPFEQLVEELGQRRSSSYSPLFQLWFVLQNNREVAFALPGCSVRALAEPPAPAAKYELNLYATEGADGIALDWVFRRELFDAAAIRYVADQFLELLAAVVDAPERACFAHAVFRAPAARIAPPAPAVADIICAPQQLLRRLAERCASCAARPAVVTGEASHSYAELQQLSRRYVQAIQSGGTQGAIGLLLERGVDIVAAMLAALQLGRPYVSLDPAYPQARLHYMAGHAGCGLLISSAAHADLARTIAGEAQLLLQPAAAAGDEAIAVQATDAPAYILYTSGSTGQPKGVYQSHANLAYHAESYVQELGLTAEDRILQLASYNFDASVLDTYGALLAGASVHLADARASSREQLLRQIAAQGISVYHSTPTLFKYLFADAAPEPLAQVRLVVLGGEAVDAQTRKVFAGVFGPHCRLVGLYGATESSLTTLNSLPRAAVDAGLPPNLGYAIPATEILVRRADGSPARVFETGQIVIRSAHLACGYWQDPALTAQRFLDAGDGRREYLSGDTGYLLPDGSLRFVGRQDFQVKLNGIRIELGEIESTLRECAGVSQAAVIIAGDEGDHHLVAYLAVDGLAPGDAARERELAGQYRARLRQWLPDYMVPGIFVFQPALPLTPSGKVDRRNLPRPQPAAAASLAPRNAAEQRTAAVWQRVLGCEAIDMRADFFALGGHSLKALRLLAALREEFGVEIPLRRFFEQPTVEACAQLLAHPAAASAPEQLPQLAADSARRHEPFPLTLLQQAYWLGRSDVFELGNGSTQSYIEVAVQALDVARLEQAFARLIARHDMLRAVISPAGEQRILAQVPHYAIAVQDLRAADPAQIAAATEALRENMAGQVLPLHTWPIFDLRASLLPGGEGRLHVVTDAITLDARSRAVLAAEFAALYRDPALELAPLALCYRDYVLAQQQRRESAAYAAARDYWLQRLDALPGAPELPLLTTPGAGSGVRRWQLALDAAQWERLKSRASAQQLTPANVVLTAFAETLARWSKSGHFCLNLTLFDRQPLHAQVNDIAGDFTSSLLLEVNLDAAGDFTRQARRVQQQLWSDIEQRHFSGVEVLRELNNRRGTRLTAQMPVVFTSTLGLGEAISVAAEDPLFVVSDAAGAGRSRTSQVYLDCQLAERKGGAQIVWNGVEALFPAGLLGDMFDAFAARLQQIVCAGAVGLPDDRPGLPPRHAAVRAAANATAVAREPGVLLHQLFAAQVALRPRHTALVTREQRFSYAELDQLSTALAHQLRQHGVKVNELVAVAAGKGWEQVVGVLAVLKAGAAYLPLDPELPAQRRAQLLAQAEVRVALTQPWLDAALEWPQGLVRIGLERERLAAGEMRALDTRQSDTDLAYVIFTSGSTGVPKGVMIDHRGAVNTVLDINARFGVDENDAVLALSALNFDLSVYDIFGLLAAGGCIVMPDPASERDPLAWSSLVESHRVTVWNTVPALARMWLESLQDQAAAPVQGVRVVMMSGDWIPTDLPARLRRQLPAAQLYSLGGATEVSIWSIIYPIGDVDPAWSSIPYGKPMENQYFRVLGRGWRDCPEWVPGDLYIGGVGLAHGYWKDAVKTEASFVTDPHTGERLYRTGDLGRYLPDGNIEFLGREDNQVKVNGYRIELGDIETAMLAHPEIRTAIAAAVGERNRRQLVAYVQLRDAARQQQLRADRAALDALSAEVQQLLRERLPAYMMPAAFVLIDAVPLSANGKVDRKALPAVELQREARREYRAPADAVESAVCTMWQQLLSLPQVGAEDNFFEIGGDSLLASRAVGLIRNHYGLGEQFRIRSFFENPTVQAVAAQVSALLQQRSLQQALRQLDDAQAEVEEGLL</sequence>
<evidence type="ECO:0000259" key="7">
    <source>
        <dbReference type="PROSITE" id="PS50075"/>
    </source>
</evidence>
<dbReference type="Pfam" id="PF18563">
    <property type="entry name" value="TubC_N"/>
    <property type="match status" value="1"/>
</dbReference>
<dbReference type="EMBL" id="JANFQO010000002">
    <property type="protein sequence ID" value="MCQ4163607.1"/>
    <property type="molecule type" value="Genomic_DNA"/>
</dbReference>
<dbReference type="NCBIfam" id="TIGR01733">
    <property type="entry name" value="AA-adenyl-dom"/>
    <property type="match status" value="2"/>
</dbReference>
<dbReference type="InterPro" id="IPR057737">
    <property type="entry name" value="Condensation_MtbB-like"/>
</dbReference>
<dbReference type="InterPro" id="IPR045851">
    <property type="entry name" value="AMP-bd_C_sf"/>
</dbReference>
<dbReference type="SMART" id="SM00823">
    <property type="entry name" value="PKS_PP"/>
    <property type="match status" value="2"/>
</dbReference>
<evidence type="ECO:0000256" key="1">
    <source>
        <dbReference type="ARBA" id="ARBA00001957"/>
    </source>
</evidence>
<evidence type="ECO:0000256" key="2">
    <source>
        <dbReference type="ARBA" id="ARBA00004924"/>
    </source>
</evidence>
<dbReference type="Gene3D" id="3.40.50.980">
    <property type="match status" value="2"/>
</dbReference>
<evidence type="ECO:0000256" key="6">
    <source>
        <dbReference type="SAM" id="MobiDB-lite"/>
    </source>
</evidence>
<dbReference type="NCBIfam" id="NF003417">
    <property type="entry name" value="PRK04813.1"/>
    <property type="match status" value="2"/>
</dbReference>